<evidence type="ECO:0000256" key="3">
    <source>
        <dbReference type="ARBA" id="ARBA00022763"/>
    </source>
</evidence>
<dbReference type="Pfam" id="PF11967">
    <property type="entry name" value="RecO_N"/>
    <property type="match status" value="1"/>
</dbReference>
<reference evidence="9 10" key="1">
    <citation type="submission" date="2020-12" db="EMBL/GenBank/DDBJ databases">
        <title>Revised draft genomes of Rhodomicrobium vannielii ATCC 17100 and Rhodomicrobium udaipurense JA643.</title>
        <authorList>
            <person name="Conners E.M."/>
            <person name="Davenport E.J."/>
            <person name="Bose A."/>
        </authorList>
    </citation>
    <scope>NUCLEOTIDE SEQUENCE [LARGE SCALE GENOMIC DNA]</scope>
    <source>
        <strain evidence="9 10">JA643</strain>
    </source>
</reference>
<comment type="similarity">
    <text evidence="1 7">Belongs to the RecO family.</text>
</comment>
<dbReference type="InterPro" id="IPR012340">
    <property type="entry name" value="NA-bd_OB-fold"/>
</dbReference>
<sequence>MRWVDDGIFLAGRPHGETSVIADIFTRSNGRAKGLVKGGRSRRLRPLLQTGNTLGVEWRARLDDQLGVYTVELARATAANALDDPSALAGMTALAALLQVLAERDPHPALYDAAQDCLAHASDASFSAAFIRFELRFLNELGFGLNLTTCAATGRADDLIYVSPKSGQAVCREAGEPYADRLLPLPAFLANAASAAAPSDAEIEAGLLLTGHFLAVHVFAESGKPLPTARDEFARALRRRT</sequence>
<dbReference type="InterPro" id="IPR003717">
    <property type="entry name" value="RecO"/>
</dbReference>
<dbReference type="PANTHER" id="PTHR33991:SF1">
    <property type="entry name" value="DNA REPAIR PROTEIN RECO"/>
    <property type="match status" value="1"/>
</dbReference>
<dbReference type="EMBL" id="JAEMUK010000016">
    <property type="protein sequence ID" value="MBJ7543728.1"/>
    <property type="molecule type" value="Genomic_DNA"/>
</dbReference>
<evidence type="ECO:0000256" key="2">
    <source>
        <dbReference type="ARBA" id="ARBA00021310"/>
    </source>
</evidence>
<evidence type="ECO:0000259" key="8">
    <source>
        <dbReference type="Pfam" id="PF11967"/>
    </source>
</evidence>
<evidence type="ECO:0000256" key="5">
    <source>
        <dbReference type="ARBA" id="ARBA00023204"/>
    </source>
</evidence>
<dbReference type="GO" id="GO:0043590">
    <property type="term" value="C:bacterial nucleoid"/>
    <property type="evidence" value="ECO:0007669"/>
    <property type="project" value="TreeGrafter"/>
</dbReference>
<evidence type="ECO:0000256" key="4">
    <source>
        <dbReference type="ARBA" id="ARBA00023172"/>
    </source>
</evidence>
<dbReference type="GO" id="GO:0006310">
    <property type="term" value="P:DNA recombination"/>
    <property type="evidence" value="ECO:0007669"/>
    <property type="project" value="UniProtKB-UniRule"/>
</dbReference>
<dbReference type="Gene3D" id="2.40.50.140">
    <property type="entry name" value="Nucleic acid-binding proteins"/>
    <property type="match status" value="1"/>
</dbReference>
<dbReference type="InterPro" id="IPR042242">
    <property type="entry name" value="RecO_C"/>
</dbReference>
<accession>A0A8I1GFN5</accession>
<gene>
    <name evidence="7 9" type="primary">recO</name>
    <name evidence="9" type="ORF">JDN41_09155</name>
</gene>
<evidence type="ECO:0000256" key="7">
    <source>
        <dbReference type="HAMAP-Rule" id="MF_00201"/>
    </source>
</evidence>
<dbReference type="SUPFAM" id="SSF50249">
    <property type="entry name" value="Nucleic acid-binding proteins"/>
    <property type="match status" value="1"/>
</dbReference>
<comment type="caution">
    <text evidence="9">The sequence shown here is derived from an EMBL/GenBank/DDBJ whole genome shotgun (WGS) entry which is preliminary data.</text>
</comment>
<dbReference type="NCBIfam" id="TIGR00613">
    <property type="entry name" value="reco"/>
    <property type="match status" value="1"/>
</dbReference>
<dbReference type="RefSeq" id="WP_037232986.1">
    <property type="nucleotide sequence ID" value="NZ_JAEMUK010000016.1"/>
</dbReference>
<protein>
    <recommendedName>
        <fullName evidence="2 7">DNA repair protein RecO</fullName>
    </recommendedName>
    <alternativeName>
        <fullName evidence="6 7">Recombination protein O</fullName>
    </alternativeName>
</protein>
<dbReference type="Gene3D" id="1.20.1440.120">
    <property type="entry name" value="Recombination protein O, C-terminal domain"/>
    <property type="match status" value="1"/>
</dbReference>
<dbReference type="AlphaFoldDB" id="A0A8I1GFN5"/>
<dbReference type="HAMAP" id="MF_00201">
    <property type="entry name" value="RecO"/>
    <property type="match status" value="1"/>
</dbReference>
<evidence type="ECO:0000313" key="9">
    <source>
        <dbReference type="EMBL" id="MBJ7543728.1"/>
    </source>
</evidence>
<name>A0A8I1GFN5_9HYPH</name>
<dbReference type="GO" id="GO:0006302">
    <property type="term" value="P:double-strand break repair"/>
    <property type="evidence" value="ECO:0007669"/>
    <property type="project" value="TreeGrafter"/>
</dbReference>
<dbReference type="InterPro" id="IPR037278">
    <property type="entry name" value="ARFGAP/RecO"/>
</dbReference>
<keyword evidence="5 7" id="KW-0234">DNA repair</keyword>
<evidence type="ECO:0000256" key="6">
    <source>
        <dbReference type="ARBA" id="ARBA00033409"/>
    </source>
</evidence>
<dbReference type="Proteomes" id="UP000623250">
    <property type="component" value="Unassembled WGS sequence"/>
</dbReference>
<organism evidence="9 10">
    <name type="scientific">Rhodomicrobium udaipurense</name>
    <dbReference type="NCBI Taxonomy" id="1202716"/>
    <lineage>
        <taxon>Bacteria</taxon>
        <taxon>Pseudomonadati</taxon>
        <taxon>Pseudomonadota</taxon>
        <taxon>Alphaproteobacteria</taxon>
        <taxon>Hyphomicrobiales</taxon>
        <taxon>Hyphomicrobiaceae</taxon>
        <taxon>Rhodomicrobium</taxon>
    </lineage>
</organism>
<dbReference type="InterPro" id="IPR022572">
    <property type="entry name" value="DNA_rep/recomb_RecO_N"/>
</dbReference>
<dbReference type="PANTHER" id="PTHR33991">
    <property type="entry name" value="DNA REPAIR PROTEIN RECO"/>
    <property type="match status" value="1"/>
</dbReference>
<feature type="domain" description="DNA replication/recombination mediator RecO N-terminal" evidence="8">
    <location>
        <begin position="1"/>
        <end position="72"/>
    </location>
</feature>
<keyword evidence="3 7" id="KW-0227">DNA damage</keyword>
<keyword evidence="4 7" id="KW-0233">DNA recombination</keyword>
<keyword evidence="10" id="KW-1185">Reference proteome</keyword>
<evidence type="ECO:0000256" key="1">
    <source>
        <dbReference type="ARBA" id="ARBA00007452"/>
    </source>
</evidence>
<dbReference type="Pfam" id="PF02565">
    <property type="entry name" value="RecO_C"/>
    <property type="match status" value="1"/>
</dbReference>
<proteinExistence type="inferred from homology"/>
<evidence type="ECO:0000313" key="10">
    <source>
        <dbReference type="Proteomes" id="UP000623250"/>
    </source>
</evidence>
<comment type="function">
    <text evidence="7">Involved in DNA repair and RecF pathway recombination.</text>
</comment>
<dbReference type="SUPFAM" id="SSF57863">
    <property type="entry name" value="ArfGap/RecO-like zinc finger"/>
    <property type="match status" value="1"/>
</dbReference>